<dbReference type="PANTHER" id="PTHR38431">
    <property type="entry name" value="BLL2305 PROTEIN"/>
    <property type="match status" value="1"/>
</dbReference>
<evidence type="ECO:0000313" key="4">
    <source>
        <dbReference type="Proteomes" id="UP001304467"/>
    </source>
</evidence>
<evidence type="ECO:0000259" key="2">
    <source>
        <dbReference type="Pfam" id="PF12727"/>
    </source>
</evidence>
<feature type="domain" description="PBP" evidence="2">
    <location>
        <begin position="143"/>
        <end position="324"/>
    </location>
</feature>
<dbReference type="RefSeq" id="WP_089464626.1">
    <property type="nucleotide sequence ID" value="NZ_JAWRKY010000011.1"/>
</dbReference>
<organism evidence="3 4">
    <name type="scientific">Burkholderia anthinoferrum</name>
    <dbReference type="NCBI Taxonomy" id="3090833"/>
    <lineage>
        <taxon>Bacteria</taxon>
        <taxon>Pseudomonadati</taxon>
        <taxon>Pseudomonadota</taxon>
        <taxon>Betaproteobacteria</taxon>
        <taxon>Burkholderiales</taxon>
        <taxon>Burkholderiaceae</taxon>
        <taxon>Burkholderia</taxon>
    </lineage>
</organism>
<evidence type="ECO:0000313" key="3">
    <source>
        <dbReference type="EMBL" id="MEB2580900.1"/>
    </source>
</evidence>
<dbReference type="InterPro" id="IPR000847">
    <property type="entry name" value="LysR_HTH_N"/>
</dbReference>
<evidence type="ECO:0000259" key="1">
    <source>
        <dbReference type="Pfam" id="PF00126"/>
    </source>
</evidence>
<dbReference type="Pfam" id="PF00126">
    <property type="entry name" value="HTH_1"/>
    <property type="match status" value="1"/>
</dbReference>
<name>A0ABU5WPI8_9BURK</name>
<comment type="caution">
    <text evidence="3">The sequence shown here is derived from an EMBL/GenBank/DDBJ whole genome shotgun (WGS) entry which is preliminary data.</text>
</comment>
<sequence length="368" mass="39599">MIRVECDAYLTVRDTEGRSASLSDVAPLLELVADTGSIAQAAQAKGLSYRHAWGMLRALESCIGGELIETARGKGSTLSALGRAVVDAQRLAHSRLDGNLRMLAAEVASDLNRRLAQRDGAVRIHASHGYAVATLVSALVDAQAAVDIKYRESVEAVQALARGECDLAGFHLPRGAFRAQCAQIYRPWLDDARHVLIHLTRRQQGLFVPRGNPKQVRGLADLARDDIRFVNRQPGSGTRMLLDLALRAIGIDPERIDGYASAELTHSAIAAFVASGMADLGFGVEPAARHFGLDFIPIVDEDYYFACERARLDVRPLADVLALLRDARFVERVAHLDGYDPAACGALERIATGLAGGDGTSVPDGNSR</sequence>
<dbReference type="InterPro" id="IPR036388">
    <property type="entry name" value="WH-like_DNA-bd_sf"/>
</dbReference>
<dbReference type="PANTHER" id="PTHR38431:SF1">
    <property type="entry name" value="BLL2305 PROTEIN"/>
    <property type="match status" value="1"/>
</dbReference>
<accession>A0ABU5WPI8</accession>
<dbReference type="Pfam" id="PF12727">
    <property type="entry name" value="PBP_like"/>
    <property type="match status" value="1"/>
</dbReference>
<dbReference type="Gene3D" id="1.10.10.10">
    <property type="entry name" value="Winged helix-like DNA-binding domain superfamily/Winged helix DNA-binding domain"/>
    <property type="match status" value="1"/>
</dbReference>
<dbReference type="InterPro" id="IPR036390">
    <property type="entry name" value="WH_DNA-bd_sf"/>
</dbReference>
<dbReference type="Gene3D" id="3.40.190.10">
    <property type="entry name" value="Periplasmic binding protein-like II"/>
    <property type="match status" value="2"/>
</dbReference>
<dbReference type="Proteomes" id="UP001304467">
    <property type="component" value="Unassembled WGS sequence"/>
</dbReference>
<dbReference type="InterPro" id="IPR024370">
    <property type="entry name" value="PBP_domain"/>
</dbReference>
<dbReference type="SUPFAM" id="SSF53850">
    <property type="entry name" value="Periplasmic binding protein-like II"/>
    <property type="match status" value="1"/>
</dbReference>
<reference evidence="3 4" key="1">
    <citation type="journal article" date="2023" name="Front. Microbiol.">
        <title>Genomic analyses of Burkholderia respiratory isolates indicates two evolutionarily distinct B. anthina clades.</title>
        <authorList>
            <person name="Pham A."/>
            <person name="Volmer J.G."/>
            <person name="Chambers D.C."/>
            <person name="Smith D.J."/>
            <person name="Reid D.W."/>
            <person name="Burr L."/>
            <person name="Wells T.J."/>
        </authorList>
    </citation>
    <scope>NUCLEOTIDE SEQUENCE [LARGE SCALE GENOMIC DNA]</scope>
    <source>
        <strain evidence="3 4">BCCIQ07A</strain>
    </source>
</reference>
<dbReference type="SUPFAM" id="SSF46785">
    <property type="entry name" value="Winged helix' DNA-binding domain"/>
    <property type="match status" value="1"/>
</dbReference>
<dbReference type="EMBL" id="JAWRLE010000028">
    <property type="protein sequence ID" value="MEB2580900.1"/>
    <property type="molecule type" value="Genomic_DNA"/>
</dbReference>
<gene>
    <name evidence="3" type="ORF">SB593_18305</name>
</gene>
<feature type="domain" description="HTH lysR-type" evidence="1">
    <location>
        <begin position="29"/>
        <end position="83"/>
    </location>
</feature>
<proteinExistence type="predicted"/>
<protein>
    <submittedName>
        <fullName evidence="3">Substrate-binding domain-containing protein</fullName>
    </submittedName>
</protein>
<keyword evidence="4" id="KW-1185">Reference proteome</keyword>